<dbReference type="InterPro" id="IPR001810">
    <property type="entry name" value="F-box_dom"/>
</dbReference>
<protein>
    <recommendedName>
        <fullName evidence="1">F-box domain-containing protein</fullName>
    </recommendedName>
</protein>
<accession>A0A9P6JVM0</accession>
<dbReference type="Pfam" id="PF12937">
    <property type="entry name" value="F-box-like"/>
    <property type="match status" value="1"/>
</dbReference>
<dbReference type="EMBL" id="MU157827">
    <property type="protein sequence ID" value="KAF9534049.1"/>
    <property type="molecule type" value="Genomic_DNA"/>
</dbReference>
<dbReference type="AlphaFoldDB" id="A0A9P6JVM0"/>
<evidence type="ECO:0000313" key="3">
    <source>
        <dbReference type="Proteomes" id="UP000807306"/>
    </source>
</evidence>
<dbReference type="InterPro" id="IPR036047">
    <property type="entry name" value="F-box-like_dom_sf"/>
</dbReference>
<proteinExistence type="predicted"/>
<organism evidence="2 3">
    <name type="scientific">Crepidotus variabilis</name>
    <dbReference type="NCBI Taxonomy" id="179855"/>
    <lineage>
        <taxon>Eukaryota</taxon>
        <taxon>Fungi</taxon>
        <taxon>Dikarya</taxon>
        <taxon>Basidiomycota</taxon>
        <taxon>Agaricomycotina</taxon>
        <taxon>Agaricomycetes</taxon>
        <taxon>Agaricomycetidae</taxon>
        <taxon>Agaricales</taxon>
        <taxon>Agaricineae</taxon>
        <taxon>Crepidotaceae</taxon>
        <taxon>Crepidotus</taxon>
    </lineage>
</organism>
<sequence>MSGQLHDRNALQSQLALLHQQAAEISRLLNFLSITSVLNCDILFKIFQFLCPDSKLQLKSLAKQPTADLRNASQVCRGWRELAMESPSLWGTLLNCNGESSDWLFELVRRAKASPVSIVLDLKHAYSKRLLVIAPKLRTIESVTVFSSWNHISDELFNILTKAIQNAATVHLHDSSLYTTRTHGTHNRRGPLTNIIHQPFAQLRELSIVNPPNKPNPSEWVRILQGFPQLVHLRLDWAIGIPQMLTARSLPKTFNLPRLQSFTLSCHEFQSDGAQLLTSFVPSKPYALRLNCTVIPLSEAADRFLQGVQKWSSVWLQTVFSPGINKQIHVISSRRKLAIRNVDMPDSHSFNITFKWAEFGSKVSQFEAKMLETLQPILQLAIEVQITPDCKHGVVRPSLNWKGFTSLRTLCFSNHPEAEDRNQGLLAFLDALINDLVRSSDPPLRNLRCLSLKRLNHWAENSEPMKLATLFARGRESRWEHNELQVHRCSPAIGESLQRKFGRLLNVSIFSAYCDHH</sequence>
<keyword evidence="3" id="KW-1185">Reference proteome</keyword>
<evidence type="ECO:0000313" key="2">
    <source>
        <dbReference type="EMBL" id="KAF9534049.1"/>
    </source>
</evidence>
<gene>
    <name evidence="2" type="ORF">CPB83DRAFT_845013</name>
</gene>
<reference evidence="2" key="1">
    <citation type="submission" date="2020-11" db="EMBL/GenBank/DDBJ databases">
        <authorList>
            <consortium name="DOE Joint Genome Institute"/>
            <person name="Ahrendt S."/>
            <person name="Riley R."/>
            <person name="Andreopoulos W."/>
            <person name="Labutti K."/>
            <person name="Pangilinan J."/>
            <person name="Ruiz-Duenas F.J."/>
            <person name="Barrasa J.M."/>
            <person name="Sanchez-Garcia M."/>
            <person name="Camarero S."/>
            <person name="Miyauchi S."/>
            <person name="Serrano A."/>
            <person name="Linde D."/>
            <person name="Babiker R."/>
            <person name="Drula E."/>
            <person name="Ayuso-Fernandez I."/>
            <person name="Pacheco R."/>
            <person name="Padilla G."/>
            <person name="Ferreira P."/>
            <person name="Barriuso J."/>
            <person name="Kellner H."/>
            <person name="Castanera R."/>
            <person name="Alfaro M."/>
            <person name="Ramirez L."/>
            <person name="Pisabarro A.G."/>
            <person name="Kuo A."/>
            <person name="Tritt A."/>
            <person name="Lipzen A."/>
            <person name="He G."/>
            <person name="Yan M."/>
            <person name="Ng V."/>
            <person name="Cullen D."/>
            <person name="Martin F."/>
            <person name="Rosso M.-N."/>
            <person name="Henrissat B."/>
            <person name="Hibbett D."/>
            <person name="Martinez A.T."/>
            <person name="Grigoriev I.V."/>
        </authorList>
    </citation>
    <scope>NUCLEOTIDE SEQUENCE</scope>
    <source>
        <strain evidence="2">CBS 506.95</strain>
    </source>
</reference>
<dbReference type="Gene3D" id="1.20.1280.50">
    <property type="match status" value="1"/>
</dbReference>
<name>A0A9P6JVM0_9AGAR</name>
<dbReference type="SUPFAM" id="SSF81383">
    <property type="entry name" value="F-box domain"/>
    <property type="match status" value="1"/>
</dbReference>
<comment type="caution">
    <text evidence="2">The sequence shown here is derived from an EMBL/GenBank/DDBJ whole genome shotgun (WGS) entry which is preliminary data.</text>
</comment>
<dbReference type="Proteomes" id="UP000807306">
    <property type="component" value="Unassembled WGS sequence"/>
</dbReference>
<dbReference type="OrthoDB" id="2893938at2759"/>
<feature type="domain" description="F-box" evidence="1">
    <location>
        <begin position="41"/>
        <end position="93"/>
    </location>
</feature>
<evidence type="ECO:0000259" key="1">
    <source>
        <dbReference type="Pfam" id="PF12937"/>
    </source>
</evidence>